<protein>
    <recommendedName>
        <fullName evidence="3">MalT-like TPR region domain-containing protein</fullName>
    </recommendedName>
</protein>
<keyword evidence="2" id="KW-1185">Reference proteome</keyword>
<evidence type="ECO:0000313" key="1">
    <source>
        <dbReference type="EMBL" id="KIO27674.1"/>
    </source>
</evidence>
<accession>A0A0C3QLU0</accession>
<dbReference type="EMBL" id="KN823005">
    <property type="protein sequence ID" value="KIO27674.1"/>
    <property type="molecule type" value="Genomic_DNA"/>
</dbReference>
<dbReference type="AlphaFoldDB" id="A0A0C3QLU0"/>
<reference evidence="1 2" key="1">
    <citation type="submission" date="2014-04" db="EMBL/GenBank/DDBJ databases">
        <authorList>
            <consortium name="DOE Joint Genome Institute"/>
            <person name="Kuo A."/>
            <person name="Girlanda M."/>
            <person name="Perotto S."/>
            <person name="Kohler A."/>
            <person name="Nagy L.G."/>
            <person name="Floudas D."/>
            <person name="Copeland A."/>
            <person name="Barry K.W."/>
            <person name="Cichocki N."/>
            <person name="Veneault-Fourrey C."/>
            <person name="LaButti K."/>
            <person name="Lindquist E.A."/>
            <person name="Lipzen A."/>
            <person name="Lundell T."/>
            <person name="Morin E."/>
            <person name="Murat C."/>
            <person name="Sun H."/>
            <person name="Tunlid A."/>
            <person name="Henrissat B."/>
            <person name="Grigoriev I.V."/>
            <person name="Hibbett D.S."/>
            <person name="Martin F."/>
            <person name="Nordberg H.P."/>
            <person name="Cantor M.N."/>
            <person name="Hua S.X."/>
        </authorList>
    </citation>
    <scope>NUCLEOTIDE SEQUENCE [LARGE SCALE GENOMIC DNA]</scope>
    <source>
        <strain evidence="1 2">MUT 4182</strain>
    </source>
</reference>
<organism evidence="1 2">
    <name type="scientific">Tulasnella calospora MUT 4182</name>
    <dbReference type="NCBI Taxonomy" id="1051891"/>
    <lineage>
        <taxon>Eukaryota</taxon>
        <taxon>Fungi</taxon>
        <taxon>Dikarya</taxon>
        <taxon>Basidiomycota</taxon>
        <taxon>Agaricomycotina</taxon>
        <taxon>Agaricomycetes</taxon>
        <taxon>Cantharellales</taxon>
        <taxon>Tulasnellaceae</taxon>
        <taxon>Tulasnella</taxon>
    </lineage>
</organism>
<dbReference type="Gene3D" id="1.25.40.10">
    <property type="entry name" value="Tetratricopeptide repeat domain"/>
    <property type="match status" value="1"/>
</dbReference>
<sequence>MKNQIDEALSTPEEAVAVASRSGDRLGVARALGTMGVVHLDRHDFDMATEEFLKARPIAQNIGWYAGLSKTGRQIGLIKMRSGDYREGEALLQDSVSIADKLAHVDEATSALREACLLFQELSRPKESVRVASALMKLKSSQSDWNSTAFWHDHIIAVRRSQKEHREVANHLEWKANILVKAQRYDEAALHIKAAIVISIENGYSWNWELKQLCAIPNTAMKWERRLPLLCDLKKRQRRQPQLRKATLKLPISIGH</sequence>
<dbReference type="SUPFAM" id="SSF48452">
    <property type="entry name" value="TPR-like"/>
    <property type="match status" value="1"/>
</dbReference>
<proteinExistence type="predicted"/>
<dbReference type="InterPro" id="IPR011990">
    <property type="entry name" value="TPR-like_helical_dom_sf"/>
</dbReference>
<evidence type="ECO:0008006" key="3">
    <source>
        <dbReference type="Google" id="ProtNLM"/>
    </source>
</evidence>
<evidence type="ECO:0000313" key="2">
    <source>
        <dbReference type="Proteomes" id="UP000054248"/>
    </source>
</evidence>
<dbReference type="HOGENOM" id="CLU_081073_0_0_1"/>
<dbReference type="Proteomes" id="UP000054248">
    <property type="component" value="Unassembled WGS sequence"/>
</dbReference>
<reference evidence="2" key="2">
    <citation type="submission" date="2015-01" db="EMBL/GenBank/DDBJ databases">
        <title>Evolutionary Origins and Diversification of the Mycorrhizal Mutualists.</title>
        <authorList>
            <consortium name="DOE Joint Genome Institute"/>
            <consortium name="Mycorrhizal Genomics Consortium"/>
            <person name="Kohler A."/>
            <person name="Kuo A."/>
            <person name="Nagy L.G."/>
            <person name="Floudas D."/>
            <person name="Copeland A."/>
            <person name="Barry K.W."/>
            <person name="Cichocki N."/>
            <person name="Veneault-Fourrey C."/>
            <person name="LaButti K."/>
            <person name="Lindquist E.A."/>
            <person name="Lipzen A."/>
            <person name="Lundell T."/>
            <person name="Morin E."/>
            <person name="Murat C."/>
            <person name="Riley R."/>
            <person name="Ohm R."/>
            <person name="Sun H."/>
            <person name="Tunlid A."/>
            <person name="Henrissat B."/>
            <person name="Grigoriev I.V."/>
            <person name="Hibbett D.S."/>
            <person name="Martin F."/>
        </authorList>
    </citation>
    <scope>NUCLEOTIDE SEQUENCE [LARGE SCALE GENOMIC DNA]</scope>
    <source>
        <strain evidence="2">MUT 4182</strain>
    </source>
</reference>
<dbReference type="OrthoDB" id="3052556at2759"/>
<name>A0A0C3QLU0_9AGAM</name>
<gene>
    <name evidence="1" type="ORF">M407DRAFT_23102</name>
</gene>